<dbReference type="InterPro" id="IPR001792">
    <property type="entry name" value="Acylphosphatase-like_dom"/>
</dbReference>
<evidence type="ECO:0000256" key="1">
    <source>
        <dbReference type="PROSITE-ProRule" id="PRU00520"/>
    </source>
</evidence>
<dbReference type="PANTHER" id="PTHR10029">
    <property type="entry name" value="ACYLPHOSPHATASE"/>
    <property type="match status" value="1"/>
</dbReference>
<proteinExistence type="inferred from homology"/>
<dbReference type="GO" id="GO:0003998">
    <property type="term" value="F:acylphosphatase activity"/>
    <property type="evidence" value="ECO:0007669"/>
    <property type="project" value="InterPro"/>
</dbReference>
<comment type="caution">
    <text evidence="4">The sequence shown here is derived from an EMBL/GenBank/DDBJ whole genome shotgun (WGS) entry which is preliminary data.</text>
</comment>
<organism evidence="4 5">
    <name type="scientific">Conger conger</name>
    <name type="common">Conger eel</name>
    <name type="synonym">Muraena conger</name>
    <dbReference type="NCBI Taxonomy" id="82655"/>
    <lineage>
        <taxon>Eukaryota</taxon>
        <taxon>Metazoa</taxon>
        <taxon>Chordata</taxon>
        <taxon>Craniata</taxon>
        <taxon>Vertebrata</taxon>
        <taxon>Euteleostomi</taxon>
        <taxon>Actinopterygii</taxon>
        <taxon>Neopterygii</taxon>
        <taxon>Teleostei</taxon>
        <taxon>Anguilliformes</taxon>
        <taxon>Congridae</taxon>
        <taxon>Conger</taxon>
    </lineage>
</organism>
<dbReference type="OrthoDB" id="7961613at2759"/>
<dbReference type="EMBL" id="JAFJMO010000018">
    <property type="protein sequence ID" value="KAJ8250805.1"/>
    <property type="molecule type" value="Genomic_DNA"/>
</dbReference>
<evidence type="ECO:0000313" key="5">
    <source>
        <dbReference type="Proteomes" id="UP001152803"/>
    </source>
</evidence>
<evidence type="ECO:0000313" key="4">
    <source>
        <dbReference type="EMBL" id="KAJ8250805.1"/>
    </source>
</evidence>
<keyword evidence="5" id="KW-1185">Reference proteome</keyword>
<evidence type="ECO:0000256" key="2">
    <source>
        <dbReference type="RuleBase" id="RU004168"/>
    </source>
</evidence>
<gene>
    <name evidence="4" type="ORF">COCON_G00227270</name>
</gene>
<comment type="caution">
    <text evidence="1">Lacks conserved residue(s) required for the propagation of feature annotation.</text>
</comment>
<reference evidence="4" key="1">
    <citation type="journal article" date="2023" name="Science">
        <title>Genome structures resolve the early diversification of teleost fishes.</title>
        <authorList>
            <person name="Parey E."/>
            <person name="Louis A."/>
            <person name="Montfort J."/>
            <person name="Bouchez O."/>
            <person name="Roques C."/>
            <person name="Iampietro C."/>
            <person name="Lluch J."/>
            <person name="Castinel A."/>
            <person name="Donnadieu C."/>
            <person name="Desvignes T."/>
            <person name="Floi Bucao C."/>
            <person name="Jouanno E."/>
            <person name="Wen M."/>
            <person name="Mejri S."/>
            <person name="Dirks R."/>
            <person name="Jansen H."/>
            <person name="Henkel C."/>
            <person name="Chen W.J."/>
            <person name="Zahm M."/>
            <person name="Cabau C."/>
            <person name="Klopp C."/>
            <person name="Thompson A.W."/>
            <person name="Robinson-Rechavi M."/>
            <person name="Braasch I."/>
            <person name="Lecointre G."/>
            <person name="Bobe J."/>
            <person name="Postlethwait J.H."/>
            <person name="Berthelot C."/>
            <person name="Roest Crollius H."/>
            <person name="Guiguen Y."/>
        </authorList>
    </citation>
    <scope>NUCLEOTIDE SEQUENCE</scope>
    <source>
        <strain evidence="4">Concon-B</strain>
    </source>
</reference>
<dbReference type="PROSITE" id="PS51160">
    <property type="entry name" value="ACYLPHOSPHATASE_3"/>
    <property type="match status" value="1"/>
</dbReference>
<sequence length="83" mass="9302">MAPGGPQYSEEEGLRLGLVGWVRNTHRGTVEGQMQGPPEQIREMKVWLSKVGSPGCRITRAVFSNDRDLAKLEIKGFCTRYSH</sequence>
<dbReference type="InterPro" id="IPR017968">
    <property type="entry name" value="Acylphosphatase_CS"/>
</dbReference>
<dbReference type="Pfam" id="PF00708">
    <property type="entry name" value="Acylphosphatase"/>
    <property type="match status" value="1"/>
</dbReference>
<dbReference type="SUPFAM" id="SSF54975">
    <property type="entry name" value="Acylphosphatase/BLUF domain-like"/>
    <property type="match status" value="1"/>
</dbReference>
<dbReference type="AlphaFoldDB" id="A0A9Q1CWF2"/>
<dbReference type="Proteomes" id="UP001152803">
    <property type="component" value="Unassembled WGS sequence"/>
</dbReference>
<dbReference type="Gene3D" id="3.30.70.100">
    <property type="match status" value="1"/>
</dbReference>
<comment type="similarity">
    <text evidence="2">Belongs to the acylphosphatase family.</text>
</comment>
<dbReference type="PANTHER" id="PTHR10029:SF23">
    <property type="entry name" value="ACYLPHOSPHATASE 2"/>
    <property type="match status" value="1"/>
</dbReference>
<dbReference type="InterPro" id="IPR020456">
    <property type="entry name" value="Acylphosphatase"/>
</dbReference>
<dbReference type="InterPro" id="IPR036046">
    <property type="entry name" value="Acylphosphatase-like_dom_sf"/>
</dbReference>
<name>A0A9Q1CWF2_CONCO</name>
<dbReference type="PROSITE" id="PS00151">
    <property type="entry name" value="ACYLPHOSPHATASE_2"/>
    <property type="match status" value="1"/>
</dbReference>
<evidence type="ECO:0000259" key="3">
    <source>
        <dbReference type="PROSITE" id="PS51160"/>
    </source>
</evidence>
<accession>A0A9Q1CWF2</accession>
<dbReference type="PRINTS" id="PR00112">
    <property type="entry name" value="ACYLPHPHTASE"/>
</dbReference>
<protein>
    <recommendedName>
        <fullName evidence="3">Acylphosphatase-like domain-containing protein</fullName>
    </recommendedName>
</protein>
<feature type="domain" description="Acylphosphatase-like" evidence="3">
    <location>
        <begin position="1"/>
        <end position="81"/>
    </location>
</feature>